<evidence type="ECO:0000259" key="5">
    <source>
        <dbReference type="PROSITE" id="PS50977"/>
    </source>
</evidence>
<dbReference type="Proteomes" id="UP000468928">
    <property type="component" value="Unassembled WGS sequence"/>
</dbReference>
<dbReference type="Pfam" id="PF00440">
    <property type="entry name" value="TetR_N"/>
    <property type="match status" value="1"/>
</dbReference>
<organism evidence="6 8">
    <name type="scientific">Nocardia cyriacigeorgica</name>
    <dbReference type="NCBI Taxonomy" id="135487"/>
    <lineage>
        <taxon>Bacteria</taxon>
        <taxon>Bacillati</taxon>
        <taxon>Actinomycetota</taxon>
        <taxon>Actinomycetes</taxon>
        <taxon>Mycobacteriales</taxon>
        <taxon>Nocardiaceae</taxon>
        <taxon>Nocardia</taxon>
    </lineage>
</organism>
<dbReference type="GO" id="GO:0003700">
    <property type="term" value="F:DNA-binding transcription factor activity"/>
    <property type="evidence" value="ECO:0007669"/>
    <property type="project" value="TreeGrafter"/>
</dbReference>
<feature type="domain" description="HTH tetR-type" evidence="5">
    <location>
        <begin position="9"/>
        <end position="69"/>
    </location>
</feature>
<reference evidence="8 9" key="1">
    <citation type="submission" date="2020-01" db="EMBL/GenBank/DDBJ databases">
        <title>Genetics and antimicrobial susceptibilities of Nocardia species isolated from the soil; a comparison with species isolated from humans.</title>
        <authorList>
            <person name="Carrasco G."/>
            <person name="Monzon S."/>
            <person name="Sansegundo M."/>
            <person name="Garcia E."/>
            <person name="Garrido N."/>
            <person name="Medina M.J."/>
            <person name="Villalon P."/>
            <person name="Ramirez-Arocha A.C."/>
            <person name="Jimenez P."/>
            <person name="Cuesta I."/>
            <person name="Valdezate S."/>
        </authorList>
    </citation>
    <scope>NUCLEOTIDE SEQUENCE [LARGE SCALE GENOMIC DNA]</scope>
    <source>
        <strain evidence="6 8">CNM20110639</strain>
        <strain evidence="7 9">CNM20110649</strain>
    </source>
</reference>
<dbReference type="EMBL" id="JAAGUX010000008">
    <property type="protein sequence ID" value="NEW55374.1"/>
    <property type="molecule type" value="Genomic_DNA"/>
</dbReference>
<keyword evidence="2 4" id="KW-0238">DNA-binding</keyword>
<evidence type="ECO:0000256" key="4">
    <source>
        <dbReference type="PROSITE-ProRule" id="PRU00335"/>
    </source>
</evidence>
<accession>A0A6P1D5A0</accession>
<evidence type="ECO:0000256" key="2">
    <source>
        <dbReference type="ARBA" id="ARBA00023125"/>
    </source>
</evidence>
<sequence>MPTREQQRTATRARILDTATQLLVERGYAGLSTLAVQEAAGLSRGALLHHFPTIHALTAALVEHLVQLNEVAARAAAESIGDSADAVDRTLTALLDTMTRPPARAEQELWAAARTDPDLATVLRDSERRAGRDLYRVIDTLFGQEITAHPRYPAIRDLTIAILRGIVVAHPLRTSTQTEIHTIRHWADTIRTLLPLGTH</sequence>
<dbReference type="InterPro" id="IPR001647">
    <property type="entry name" value="HTH_TetR"/>
</dbReference>
<evidence type="ECO:0000313" key="6">
    <source>
        <dbReference type="EMBL" id="NEW45657.1"/>
    </source>
</evidence>
<dbReference type="Proteomes" id="UP000470876">
    <property type="component" value="Unassembled WGS sequence"/>
</dbReference>
<keyword evidence="9" id="KW-1185">Reference proteome</keyword>
<dbReference type="Gene3D" id="1.10.357.10">
    <property type="entry name" value="Tetracycline Repressor, domain 2"/>
    <property type="match status" value="1"/>
</dbReference>
<dbReference type="InterPro" id="IPR050109">
    <property type="entry name" value="HTH-type_TetR-like_transc_reg"/>
</dbReference>
<evidence type="ECO:0000256" key="3">
    <source>
        <dbReference type="ARBA" id="ARBA00023163"/>
    </source>
</evidence>
<dbReference type="PROSITE" id="PS50977">
    <property type="entry name" value="HTH_TETR_2"/>
    <property type="match status" value="1"/>
</dbReference>
<dbReference type="RefSeq" id="WP_163824757.1">
    <property type="nucleotide sequence ID" value="NZ_JAAGUX010000008.1"/>
</dbReference>
<dbReference type="InterPro" id="IPR009057">
    <property type="entry name" value="Homeodomain-like_sf"/>
</dbReference>
<dbReference type="GO" id="GO:0000976">
    <property type="term" value="F:transcription cis-regulatory region binding"/>
    <property type="evidence" value="ECO:0007669"/>
    <property type="project" value="TreeGrafter"/>
</dbReference>
<evidence type="ECO:0000256" key="1">
    <source>
        <dbReference type="ARBA" id="ARBA00023015"/>
    </source>
</evidence>
<evidence type="ECO:0000313" key="7">
    <source>
        <dbReference type="EMBL" id="NEW55374.1"/>
    </source>
</evidence>
<dbReference type="EMBL" id="JAAGUZ010000035">
    <property type="protein sequence ID" value="NEW45657.1"/>
    <property type="molecule type" value="Genomic_DNA"/>
</dbReference>
<keyword evidence="1" id="KW-0805">Transcription regulation</keyword>
<dbReference type="PANTHER" id="PTHR30055">
    <property type="entry name" value="HTH-TYPE TRANSCRIPTIONAL REGULATOR RUTR"/>
    <property type="match status" value="1"/>
</dbReference>
<dbReference type="SUPFAM" id="SSF46689">
    <property type="entry name" value="Homeodomain-like"/>
    <property type="match status" value="1"/>
</dbReference>
<proteinExistence type="predicted"/>
<gene>
    <name evidence="6" type="ORF">GV789_14530</name>
    <name evidence="7" type="ORF">GV794_06850</name>
</gene>
<name>A0A6P1D5A0_9NOCA</name>
<feature type="DNA-binding region" description="H-T-H motif" evidence="4">
    <location>
        <begin position="32"/>
        <end position="51"/>
    </location>
</feature>
<protein>
    <submittedName>
        <fullName evidence="6">TetR/AcrR family transcriptional regulator</fullName>
    </submittedName>
</protein>
<dbReference type="PRINTS" id="PR00455">
    <property type="entry name" value="HTHTETR"/>
</dbReference>
<evidence type="ECO:0000313" key="8">
    <source>
        <dbReference type="Proteomes" id="UP000468928"/>
    </source>
</evidence>
<dbReference type="PANTHER" id="PTHR30055:SF234">
    <property type="entry name" value="HTH-TYPE TRANSCRIPTIONAL REGULATOR BETI"/>
    <property type="match status" value="1"/>
</dbReference>
<dbReference type="AlphaFoldDB" id="A0A6P1D5A0"/>
<keyword evidence="3" id="KW-0804">Transcription</keyword>
<comment type="caution">
    <text evidence="6">The sequence shown here is derived from an EMBL/GenBank/DDBJ whole genome shotgun (WGS) entry which is preliminary data.</text>
</comment>
<evidence type="ECO:0000313" key="9">
    <source>
        <dbReference type="Proteomes" id="UP000470876"/>
    </source>
</evidence>